<keyword evidence="2" id="KW-1185">Reference proteome</keyword>
<accession>A0ACC0DJE3</accession>
<protein>
    <submittedName>
        <fullName evidence="1">Uncharacterized protein</fullName>
    </submittedName>
</protein>
<evidence type="ECO:0000313" key="1">
    <source>
        <dbReference type="EMBL" id="KAI6092895.1"/>
    </source>
</evidence>
<reference evidence="1 2" key="1">
    <citation type="journal article" date="2022" name="New Phytol.">
        <title>Ecological generalism drives hyperdiversity of secondary metabolite gene clusters in xylarialean endophytes.</title>
        <authorList>
            <person name="Franco M.E.E."/>
            <person name="Wisecaver J.H."/>
            <person name="Arnold A.E."/>
            <person name="Ju Y.M."/>
            <person name="Slot J.C."/>
            <person name="Ahrendt S."/>
            <person name="Moore L.P."/>
            <person name="Eastman K.E."/>
            <person name="Scott K."/>
            <person name="Konkel Z."/>
            <person name="Mondo S.J."/>
            <person name="Kuo A."/>
            <person name="Hayes R.D."/>
            <person name="Haridas S."/>
            <person name="Andreopoulos B."/>
            <person name="Riley R."/>
            <person name="LaButti K."/>
            <person name="Pangilinan J."/>
            <person name="Lipzen A."/>
            <person name="Amirebrahimi M."/>
            <person name="Yan J."/>
            <person name="Adam C."/>
            <person name="Keymanesh K."/>
            <person name="Ng V."/>
            <person name="Louie K."/>
            <person name="Northen T."/>
            <person name="Drula E."/>
            <person name="Henrissat B."/>
            <person name="Hsieh H.M."/>
            <person name="Youens-Clark K."/>
            <person name="Lutzoni F."/>
            <person name="Miadlikowska J."/>
            <person name="Eastwood D.C."/>
            <person name="Hamelin R.C."/>
            <person name="Grigoriev I.V."/>
            <person name="U'Ren J.M."/>
        </authorList>
    </citation>
    <scope>NUCLEOTIDE SEQUENCE [LARGE SCALE GENOMIC DNA]</scope>
    <source>
        <strain evidence="1 2">ER1909</strain>
    </source>
</reference>
<sequence>MEILLISKFTHDLSTGSKIYSMSARLNPSALSAAVSGSSSRTPQTSYNLDAYLRGPPESVTERLVSNQKTPTLAEKEKNTKRELEKWQHNFESAAKPRDK</sequence>
<organism evidence="1 2">
    <name type="scientific">Hypoxylon rubiginosum</name>
    <dbReference type="NCBI Taxonomy" id="110542"/>
    <lineage>
        <taxon>Eukaryota</taxon>
        <taxon>Fungi</taxon>
        <taxon>Dikarya</taxon>
        <taxon>Ascomycota</taxon>
        <taxon>Pezizomycotina</taxon>
        <taxon>Sordariomycetes</taxon>
        <taxon>Xylariomycetidae</taxon>
        <taxon>Xylariales</taxon>
        <taxon>Hypoxylaceae</taxon>
        <taxon>Hypoxylon</taxon>
    </lineage>
</organism>
<dbReference type="EMBL" id="MU394282">
    <property type="protein sequence ID" value="KAI6092895.1"/>
    <property type="molecule type" value="Genomic_DNA"/>
</dbReference>
<evidence type="ECO:0000313" key="2">
    <source>
        <dbReference type="Proteomes" id="UP001497680"/>
    </source>
</evidence>
<proteinExistence type="predicted"/>
<comment type="caution">
    <text evidence="1">The sequence shown here is derived from an EMBL/GenBank/DDBJ whole genome shotgun (WGS) entry which is preliminary data.</text>
</comment>
<dbReference type="Proteomes" id="UP001497680">
    <property type="component" value="Unassembled WGS sequence"/>
</dbReference>
<name>A0ACC0DJE3_9PEZI</name>
<gene>
    <name evidence="1" type="ORF">F4821DRAFT_253641</name>
</gene>